<name>A0A382C7G7_9ZZZZ</name>
<evidence type="ECO:0000313" key="1">
    <source>
        <dbReference type="EMBL" id="SVB21834.1"/>
    </source>
</evidence>
<accession>A0A382C7G7</accession>
<dbReference type="AlphaFoldDB" id="A0A382C7G7"/>
<feature type="non-terminal residue" evidence="1">
    <location>
        <position position="1"/>
    </location>
</feature>
<dbReference type="EMBL" id="UINC01033097">
    <property type="protein sequence ID" value="SVB21834.1"/>
    <property type="molecule type" value="Genomic_DNA"/>
</dbReference>
<protein>
    <submittedName>
        <fullName evidence="1">Uncharacterized protein</fullName>
    </submittedName>
</protein>
<gene>
    <name evidence="1" type="ORF">METZ01_LOCUS174688</name>
</gene>
<reference evidence="1" key="1">
    <citation type="submission" date="2018-05" db="EMBL/GenBank/DDBJ databases">
        <authorList>
            <person name="Lanie J.A."/>
            <person name="Ng W.-L."/>
            <person name="Kazmierczak K.M."/>
            <person name="Andrzejewski T.M."/>
            <person name="Davidsen T.M."/>
            <person name="Wayne K.J."/>
            <person name="Tettelin H."/>
            <person name="Glass J.I."/>
            <person name="Rusch D."/>
            <person name="Podicherti R."/>
            <person name="Tsui H.-C.T."/>
            <person name="Winkler M.E."/>
        </authorList>
    </citation>
    <scope>NUCLEOTIDE SEQUENCE</scope>
</reference>
<organism evidence="1">
    <name type="scientific">marine metagenome</name>
    <dbReference type="NCBI Taxonomy" id="408172"/>
    <lineage>
        <taxon>unclassified sequences</taxon>
        <taxon>metagenomes</taxon>
        <taxon>ecological metagenomes</taxon>
    </lineage>
</organism>
<sequence>VLSRSGRHDASDYIPCRIPSVYLYYSRLNPAVTTPDPRSIAISRIHPKMIHNGSGISPGLPVIRLAFPITTWNCPNKLH</sequence>
<proteinExistence type="predicted"/>